<dbReference type="Gene3D" id="3.90.1030.10">
    <property type="entry name" value="Ribosomal protein L17"/>
    <property type="match status" value="1"/>
</dbReference>
<evidence type="ECO:0000256" key="4">
    <source>
        <dbReference type="HAMAP-Rule" id="MF_01368"/>
    </source>
</evidence>
<keyword evidence="2 4" id="KW-0689">Ribosomal protein</keyword>
<keyword evidence="3 4" id="KW-0687">Ribonucleoprotein</keyword>
<evidence type="ECO:0000256" key="5">
    <source>
        <dbReference type="RuleBase" id="RU000660"/>
    </source>
</evidence>
<name>A0A9Q8TYL4_9GAMM</name>
<sequence length="240" mass="27371">MRHRKLSRRFSRTSSHRTAMMRNLAISLIEHEIVKTTVEKGKYLRTFLEPLITKSKKDTLHNRRKVISSLNSQTAASKLFSDISPKLSETNGGYLRIIKAGFRPGDKADMCFVELTCRDPEESLSDTTLEDNAITSPEKAPVPEQTEIESASETVAVEKEAKKPTSKKEEEKKPAPKKEAAKKEEEKKPAPKKEAAKKEEEKKPAPKKEAAQKVESKKPAPKKEEKKESWWKRFVKNPFR</sequence>
<comment type="subunit">
    <text evidence="4">Part of the 50S ribosomal subunit. Contacts protein L32.</text>
</comment>
<dbReference type="InterPro" id="IPR000456">
    <property type="entry name" value="Ribosomal_bL17"/>
</dbReference>
<dbReference type="HAMAP" id="MF_01368">
    <property type="entry name" value="Ribosomal_bL17"/>
    <property type="match status" value="1"/>
</dbReference>
<dbReference type="SUPFAM" id="SSF64263">
    <property type="entry name" value="Prokaryotic ribosomal protein L17"/>
    <property type="match status" value="1"/>
</dbReference>
<evidence type="ECO:0000313" key="8">
    <source>
        <dbReference type="Proteomes" id="UP001056381"/>
    </source>
</evidence>
<evidence type="ECO:0000256" key="6">
    <source>
        <dbReference type="SAM" id="MobiDB-lite"/>
    </source>
</evidence>
<evidence type="ECO:0000256" key="1">
    <source>
        <dbReference type="ARBA" id="ARBA00008777"/>
    </source>
</evidence>
<dbReference type="NCBIfam" id="TIGR00059">
    <property type="entry name" value="L17"/>
    <property type="match status" value="1"/>
</dbReference>
<reference evidence="7" key="1">
    <citation type="submission" date="2022-05" db="EMBL/GenBank/DDBJ databases">
        <title>Single-amplified genomics reveal most streamlined microbe among free-living bacteria.</title>
        <authorList>
            <person name="Roda-Garcia J."/>
            <person name="Haro-Moreno J.M."/>
            <person name="Rodriguez-Valera F."/>
            <person name="Almagro-Moreno S."/>
            <person name="Lopez-Perez M."/>
        </authorList>
    </citation>
    <scope>NUCLEOTIDE SEQUENCE</scope>
    <source>
        <strain evidence="7">TMED112-D2-2</strain>
    </source>
</reference>
<dbReference type="AlphaFoldDB" id="A0A9Q8TYL4"/>
<dbReference type="EMBL" id="CP097966">
    <property type="protein sequence ID" value="URQ63360.1"/>
    <property type="molecule type" value="Genomic_DNA"/>
</dbReference>
<feature type="compositionally biased region" description="Basic and acidic residues" evidence="6">
    <location>
        <begin position="156"/>
        <end position="231"/>
    </location>
</feature>
<evidence type="ECO:0000256" key="3">
    <source>
        <dbReference type="ARBA" id="ARBA00023274"/>
    </source>
</evidence>
<dbReference type="PANTHER" id="PTHR14413">
    <property type="entry name" value="RIBOSOMAL PROTEIN L17"/>
    <property type="match status" value="1"/>
</dbReference>
<protein>
    <recommendedName>
        <fullName evidence="4">Large ribosomal subunit protein bL17</fullName>
    </recommendedName>
</protein>
<dbReference type="PANTHER" id="PTHR14413:SF16">
    <property type="entry name" value="LARGE RIBOSOMAL SUBUNIT PROTEIN BL17M"/>
    <property type="match status" value="1"/>
</dbReference>
<dbReference type="Proteomes" id="UP001056381">
    <property type="component" value="Chromosome"/>
</dbReference>
<comment type="similarity">
    <text evidence="1 4 5">Belongs to the bacterial ribosomal protein bL17 family.</text>
</comment>
<keyword evidence="8" id="KW-1185">Reference proteome</keyword>
<evidence type="ECO:0000256" key="2">
    <source>
        <dbReference type="ARBA" id="ARBA00022980"/>
    </source>
</evidence>
<dbReference type="Pfam" id="PF01196">
    <property type="entry name" value="Ribosomal_L17"/>
    <property type="match status" value="1"/>
</dbReference>
<accession>A0A9Q8TYL4</accession>
<proteinExistence type="inferred from homology"/>
<dbReference type="InterPro" id="IPR036373">
    <property type="entry name" value="Ribosomal_bL17_sf"/>
</dbReference>
<gene>
    <name evidence="4 7" type="primary">rplQ</name>
    <name evidence="7" type="ORF">M9B40_00960</name>
</gene>
<dbReference type="GO" id="GO:0022625">
    <property type="term" value="C:cytosolic large ribosomal subunit"/>
    <property type="evidence" value="ECO:0007669"/>
    <property type="project" value="TreeGrafter"/>
</dbReference>
<organism evidence="7 8">
    <name type="scientific">SAR86 cluster bacterium</name>
    <dbReference type="NCBI Taxonomy" id="2030880"/>
    <lineage>
        <taxon>Bacteria</taxon>
        <taxon>Pseudomonadati</taxon>
        <taxon>Pseudomonadota</taxon>
        <taxon>Gammaproteobacteria</taxon>
        <taxon>SAR86 cluster</taxon>
    </lineage>
</organism>
<evidence type="ECO:0000313" key="7">
    <source>
        <dbReference type="EMBL" id="URQ63360.1"/>
    </source>
</evidence>
<feature type="region of interest" description="Disordered" evidence="6">
    <location>
        <begin position="122"/>
        <end position="240"/>
    </location>
</feature>
<dbReference type="GO" id="GO:0003735">
    <property type="term" value="F:structural constituent of ribosome"/>
    <property type="evidence" value="ECO:0007669"/>
    <property type="project" value="InterPro"/>
</dbReference>
<dbReference type="GO" id="GO:0006412">
    <property type="term" value="P:translation"/>
    <property type="evidence" value="ECO:0007669"/>
    <property type="project" value="UniProtKB-UniRule"/>
</dbReference>